<protein>
    <submittedName>
        <fullName evidence="1">Phosphotransferase</fullName>
    </submittedName>
</protein>
<proteinExistence type="predicted"/>
<evidence type="ECO:0000313" key="2">
    <source>
        <dbReference type="Proteomes" id="UP000783287"/>
    </source>
</evidence>
<reference evidence="1" key="2">
    <citation type="journal article" date="2021" name="Microbiome">
        <title>Successional dynamics and alternative stable states in a saline activated sludge microbial community over 9 years.</title>
        <authorList>
            <person name="Wang Y."/>
            <person name="Ye J."/>
            <person name="Ju F."/>
            <person name="Liu L."/>
            <person name="Boyd J.A."/>
            <person name="Deng Y."/>
            <person name="Parks D.H."/>
            <person name="Jiang X."/>
            <person name="Yin X."/>
            <person name="Woodcroft B.J."/>
            <person name="Tyson G.W."/>
            <person name="Hugenholtz P."/>
            <person name="Polz M.F."/>
            <person name="Zhang T."/>
        </authorList>
    </citation>
    <scope>NUCLEOTIDE SEQUENCE</scope>
    <source>
        <strain evidence="1">HKST-UBA14</strain>
    </source>
</reference>
<reference evidence="1" key="1">
    <citation type="submission" date="2020-04" db="EMBL/GenBank/DDBJ databases">
        <authorList>
            <person name="Zhang T."/>
        </authorList>
    </citation>
    <scope>NUCLEOTIDE SEQUENCE</scope>
    <source>
        <strain evidence="1">HKST-UBA14</strain>
    </source>
</reference>
<accession>A0A955L6T2</accession>
<comment type="caution">
    <text evidence="1">The sequence shown here is derived from an EMBL/GenBank/DDBJ whole genome shotgun (WGS) entry which is preliminary data.</text>
</comment>
<dbReference type="EMBL" id="JAGQLK010000116">
    <property type="protein sequence ID" value="MCA9383703.1"/>
    <property type="molecule type" value="Genomic_DNA"/>
</dbReference>
<gene>
    <name evidence="1" type="ORF">KC909_05010</name>
</gene>
<dbReference type="Proteomes" id="UP000783287">
    <property type="component" value="Unassembled WGS sequence"/>
</dbReference>
<dbReference type="AlphaFoldDB" id="A0A955L6T2"/>
<organism evidence="1 2">
    <name type="scientific">Candidatus Dojkabacteria bacterium</name>
    <dbReference type="NCBI Taxonomy" id="2099670"/>
    <lineage>
        <taxon>Bacteria</taxon>
        <taxon>Candidatus Dojkabacteria</taxon>
    </lineage>
</organism>
<name>A0A955L6T2_9BACT</name>
<evidence type="ECO:0000313" key="1">
    <source>
        <dbReference type="EMBL" id="MCA9383703.1"/>
    </source>
</evidence>
<sequence>MSESNNKKGIELAYKQDLMDSHTRLLDTQYQGADFSPLNGGRVSSVQIVDCHDGAPFVSKMTPFLSNPEYEHLFLATGSRFTNVPQLYSYSRVADWRTGHAPDPMQRLTLANERAAGLIEMEYIPGFTHASMQEAGMQLDATVAYARTLRELHSVTLTPEFQQEHLDYYPLQGIVAFYEWMKAGVPLEQIFPDYAAYDRIINEHLDQVDADNPTQLVTFDCNPNNASYLQAADTSITAFIFDPGFCATYGGDPNIDLGFFYRRAIRAQGVLEAFEEGYDTHIDWLAPRVQLGVVLRSLLTFKVLHDMDPKSFGKRITRETETIDTAMQYL</sequence>
<dbReference type="SUPFAM" id="SSF56112">
    <property type="entry name" value="Protein kinase-like (PK-like)"/>
    <property type="match status" value="1"/>
</dbReference>
<dbReference type="InterPro" id="IPR011009">
    <property type="entry name" value="Kinase-like_dom_sf"/>
</dbReference>